<proteinExistence type="predicted"/>
<name>A0A026WW04_OOCBI</name>
<keyword evidence="3" id="KW-1185">Reference proteome</keyword>
<evidence type="ECO:0000256" key="1">
    <source>
        <dbReference type="SAM" id="MobiDB-lite"/>
    </source>
</evidence>
<dbReference type="Proteomes" id="UP000053097">
    <property type="component" value="Unassembled WGS sequence"/>
</dbReference>
<reference evidence="2 3" key="1">
    <citation type="journal article" date="2014" name="Curr. Biol.">
        <title>The genome of the clonal raider ant Cerapachys biroi.</title>
        <authorList>
            <person name="Oxley P.R."/>
            <person name="Ji L."/>
            <person name="Fetter-Pruneda I."/>
            <person name="McKenzie S.K."/>
            <person name="Li C."/>
            <person name="Hu H."/>
            <person name="Zhang G."/>
            <person name="Kronauer D.J."/>
        </authorList>
    </citation>
    <scope>NUCLEOTIDE SEQUENCE [LARGE SCALE GENOMIC DNA]</scope>
</reference>
<feature type="compositionally biased region" description="Basic and acidic residues" evidence="1">
    <location>
        <begin position="31"/>
        <end position="42"/>
    </location>
</feature>
<accession>A0A026WW04</accession>
<dbReference type="EMBL" id="KK107078">
    <property type="protein sequence ID" value="EZA60255.1"/>
    <property type="molecule type" value="Genomic_DNA"/>
</dbReference>
<evidence type="ECO:0000313" key="2">
    <source>
        <dbReference type="EMBL" id="EZA60255.1"/>
    </source>
</evidence>
<organism evidence="2 3">
    <name type="scientific">Ooceraea biroi</name>
    <name type="common">Clonal raider ant</name>
    <name type="synonym">Cerapachys biroi</name>
    <dbReference type="NCBI Taxonomy" id="2015173"/>
    <lineage>
        <taxon>Eukaryota</taxon>
        <taxon>Metazoa</taxon>
        <taxon>Ecdysozoa</taxon>
        <taxon>Arthropoda</taxon>
        <taxon>Hexapoda</taxon>
        <taxon>Insecta</taxon>
        <taxon>Pterygota</taxon>
        <taxon>Neoptera</taxon>
        <taxon>Endopterygota</taxon>
        <taxon>Hymenoptera</taxon>
        <taxon>Apocrita</taxon>
        <taxon>Aculeata</taxon>
        <taxon>Formicoidea</taxon>
        <taxon>Formicidae</taxon>
        <taxon>Dorylinae</taxon>
        <taxon>Ooceraea</taxon>
    </lineage>
</organism>
<feature type="non-terminal residue" evidence="2">
    <location>
        <position position="1"/>
    </location>
</feature>
<sequence>REIAWNVARRAAVRPAGKRNLRGGLASLRTEMTRESGKRASKVDLTPVKEAIPLRRNGRPGKDNVTRDP</sequence>
<protein>
    <submittedName>
        <fullName evidence="2">Uncharacterized protein</fullName>
    </submittedName>
</protein>
<dbReference type="AlphaFoldDB" id="A0A026WW04"/>
<gene>
    <name evidence="2" type="ORF">X777_13344</name>
</gene>
<feature type="region of interest" description="Disordered" evidence="1">
    <location>
        <begin position="24"/>
        <end position="47"/>
    </location>
</feature>
<evidence type="ECO:0000313" key="3">
    <source>
        <dbReference type="Proteomes" id="UP000053097"/>
    </source>
</evidence>